<organism evidence="10 11">
    <name type="scientific">Leptobrachium leishanense</name>
    <name type="common">Leishan spiny toad</name>
    <dbReference type="NCBI Taxonomy" id="445787"/>
    <lineage>
        <taxon>Eukaryota</taxon>
        <taxon>Metazoa</taxon>
        <taxon>Chordata</taxon>
        <taxon>Craniata</taxon>
        <taxon>Vertebrata</taxon>
        <taxon>Euteleostomi</taxon>
        <taxon>Amphibia</taxon>
        <taxon>Batrachia</taxon>
        <taxon>Anura</taxon>
        <taxon>Pelobatoidea</taxon>
        <taxon>Megophryidae</taxon>
        <taxon>Leptobrachium</taxon>
    </lineage>
</organism>
<feature type="compositionally biased region" description="Low complexity" evidence="8">
    <location>
        <begin position="352"/>
        <end position="382"/>
    </location>
</feature>
<dbReference type="GO" id="GO:0005524">
    <property type="term" value="F:ATP binding"/>
    <property type="evidence" value="ECO:0007669"/>
    <property type="project" value="UniProtKB-UniRule"/>
</dbReference>
<dbReference type="Gene3D" id="1.10.510.10">
    <property type="entry name" value="Transferase(Phosphotransferase) domain 1"/>
    <property type="match status" value="1"/>
</dbReference>
<reference evidence="10" key="1">
    <citation type="submission" date="2025-08" db="UniProtKB">
        <authorList>
            <consortium name="Ensembl"/>
        </authorList>
    </citation>
    <scope>IDENTIFICATION</scope>
</reference>
<keyword evidence="5 6" id="KW-0067">ATP-binding</keyword>
<evidence type="ECO:0000313" key="11">
    <source>
        <dbReference type="Proteomes" id="UP000694569"/>
    </source>
</evidence>
<dbReference type="Ensembl" id="ENSLLET00000045733.1">
    <property type="protein sequence ID" value="ENSLLEP00000043972.1"/>
    <property type="gene ID" value="ENSLLEG00000027946.1"/>
</dbReference>
<name>A0A8C5R0P5_9ANUR</name>
<evidence type="ECO:0000256" key="6">
    <source>
        <dbReference type="PROSITE-ProRule" id="PRU10141"/>
    </source>
</evidence>
<feature type="region of interest" description="Disordered" evidence="8">
    <location>
        <begin position="317"/>
        <end position="402"/>
    </location>
</feature>
<evidence type="ECO:0000256" key="5">
    <source>
        <dbReference type="ARBA" id="ARBA00022840"/>
    </source>
</evidence>
<evidence type="ECO:0000256" key="3">
    <source>
        <dbReference type="ARBA" id="ARBA00022741"/>
    </source>
</evidence>
<dbReference type="InterPro" id="IPR000719">
    <property type="entry name" value="Prot_kinase_dom"/>
</dbReference>
<dbReference type="PROSITE" id="PS00107">
    <property type="entry name" value="PROTEIN_KINASE_ATP"/>
    <property type="match status" value="1"/>
</dbReference>
<accession>A0A8C5R0P5</accession>
<feature type="region of interest" description="Disordered" evidence="8">
    <location>
        <begin position="447"/>
        <end position="469"/>
    </location>
</feature>
<evidence type="ECO:0000256" key="1">
    <source>
        <dbReference type="ARBA" id="ARBA00022527"/>
    </source>
</evidence>
<keyword evidence="11" id="KW-1185">Reference proteome</keyword>
<evidence type="ECO:0000256" key="4">
    <source>
        <dbReference type="ARBA" id="ARBA00022777"/>
    </source>
</evidence>
<gene>
    <name evidence="10" type="primary">STK33</name>
</gene>
<dbReference type="GO" id="GO:0004674">
    <property type="term" value="F:protein serine/threonine kinase activity"/>
    <property type="evidence" value="ECO:0007669"/>
    <property type="project" value="UniProtKB-KW"/>
</dbReference>
<dbReference type="Proteomes" id="UP000694569">
    <property type="component" value="Unplaced"/>
</dbReference>
<dbReference type="InterPro" id="IPR011009">
    <property type="entry name" value="Kinase-like_dom_sf"/>
</dbReference>
<feature type="binding site" evidence="6">
    <location>
        <position position="60"/>
    </location>
    <ligand>
        <name>ATP</name>
        <dbReference type="ChEBI" id="CHEBI:30616"/>
    </ligand>
</feature>
<proteinExistence type="inferred from homology"/>
<evidence type="ECO:0000259" key="9">
    <source>
        <dbReference type="PROSITE" id="PS50011"/>
    </source>
</evidence>
<evidence type="ECO:0000256" key="2">
    <source>
        <dbReference type="ARBA" id="ARBA00022679"/>
    </source>
</evidence>
<dbReference type="Pfam" id="PF00069">
    <property type="entry name" value="Pkinase"/>
    <property type="match status" value="1"/>
</dbReference>
<dbReference type="AlphaFoldDB" id="A0A8C5R0P5"/>
<dbReference type="FunFam" id="3.30.200.20:FF:000315">
    <property type="entry name" value="Calcium-dependent protein kinase 3"/>
    <property type="match status" value="1"/>
</dbReference>
<dbReference type="FunFam" id="1.10.510.10:FF:000571">
    <property type="entry name" value="Maternal embryonic leucine zipper kinase"/>
    <property type="match status" value="1"/>
</dbReference>
<keyword evidence="3 6" id="KW-0547">Nucleotide-binding</keyword>
<dbReference type="SUPFAM" id="SSF56112">
    <property type="entry name" value="Protein kinase-like (PK-like)"/>
    <property type="match status" value="1"/>
</dbReference>
<protein>
    <submittedName>
        <fullName evidence="10">Serine/threonine kinase 33</fullName>
    </submittedName>
</protein>
<dbReference type="OrthoDB" id="541276at2759"/>
<keyword evidence="2" id="KW-0808">Transferase</keyword>
<feature type="domain" description="Protein kinase" evidence="9">
    <location>
        <begin position="30"/>
        <end position="296"/>
    </location>
</feature>
<evidence type="ECO:0000256" key="7">
    <source>
        <dbReference type="RuleBase" id="RU000304"/>
    </source>
</evidence>
<dbReference type="PROSITE" id="PS00108">
    <property type="entry name" value="PROTEIN_KINASE_ST"/>
    <property type="match status" value="1"/>
</dbReference>
<reference evidence="10" key="2">
    <citation type="submission" date="2025-09" db="UniProtKB">
        <authorList>
            <consortium name="Ensembl"/>
        </authorList>
    </citation>
    <scope>IDENTIFICATION</scope>
</reference>
<dbReference type="SMART" id="SM00220">
    <property type="entry name" value="S_TKc"/>
    <property type="match status" value="1"/>
</dbReference>
<keyword evidence="1 7" id="KW-0723">Serine/threonine-protein kinase</keyword>
<sequence>MASLRFGSGTTGNKISHRRMDDEAAIQQIYGFGPRLGQGSFGVVIEATHRNTGNKWAIKKVNRKKAGSSAVKMLEREVSILKIVKHENIIHLEEVFETPERMYLVMELCESGELREILRQKQRFTEPETRHIIHCLASAVSYLHKNDIVHRDLKLENILVKSDESEDPNVMLLNIKVTDFGLAEQRGGVGSENMLQATCGTPMYMAPEVINDHYYTQQCDVWSAGVIMYMLLSGEPPFKAKSEEKLFEQIRKGEMNFSADVWQSVSEAARDVLQRLLNVDPAHRMTARELLDHPWLKGETRVLQRLLNVLEMMREWKDEDSEEVQPVDGESKGELEGQVGSLSITEERSSPVSVISASETDSSASSSKPSTPTQKVPKKTSSFAHPNGLVRKKGSSPKLSGTVSITDPWRGWSWSGCERSVCGEMESPLCCSSYIFPSFFCRPQAAESLPPTPVPDRRRIAQITRPAPH</sequence>
<dbReference type="GeneTree" id="ENSGT00940000159050"/>
<dbReference type="InterPro" id="IPR017441">
    <property type="entry name" value="Protein_kinase_ATP_BS"/>
</dbReference>
<dbReference type="PROSITE" id="PS50011">
    <property type="entry name" value="PROTEIN_KINASE_DOM"/>
    <property type="match status" value="1"/>
</dbReference>
<evidence type="ECO:0000256" key="8">
    <source>
        <dbReference type="SAM" id="MobiDB-lite"/>
    </source>
</evidence>
<comment type="similarity">
    <text evidence="7">Belongs to the protein kinase superfamily.</text>
</comment>
<evidence type="ECO:0000313" key="10">
    <source>
        <dbReference type="Ensembl" id="ENSLLEP00000043972.1"/>
    </source>
</evidence>
<dbReference type="PANTHER" id="PTHR24347">
    <property type="entry name" value="SERINE/THREONINE-PROTEIN KINASE"/>
    <property type="match status" value="1"/>
</dbReference>
<keyword evidence="4" id="KW-0418">Kinase</keyword>
<dbReference type="InterPro" id="IPR008271">
    <property type="entry name" value="Ser/Thr_kinase_AS"/>
</dbReference>